<dbReference type="SUPFAM" id="SSF56935">
    <property type="entry name" value="Porins"/>
    <property type="match status" value="1"/>
</dbReference>
<dbReference type="GO" id="GO:0015344">
    <property type="term" value="F:siderophore uptake transmembrane transporter activity"/>
    <property type="evidence" value="ECO:0007669"/>
    <property type="project" value="TreeGrafter"/>
</dbReference>
<dbReference type="GO" id="GO:0009279">
    <property type="term" value="C:cell outer membrane"/>
    <property type="evidence" value="ECO:0007669"/>
    <property type="project" value="UniProtKB-SubCell"/>
</dbReference>
<proteinExistence type="inferred from homology"/>
<keyword evidence="10 12" id="KW-0472">Membrane</keyword>
<dbReference type="InterPro" id="IPR039426">
    <property type="entry name" value="TonB-dep_rcpt-like"/>
</dbReference>
<evidence type="ECO:0000259" key="15">
    <source>
        <dbReference type="Pfam" id="PF07715"/>
    </source>
</evidence>
<comment type="subcellular location">
    <subcellularLocation>
        <location evidence="1 12">Cell outer membrane</location>
        <topology evidence="1 12">Multi-pass membrane protein</topology>
    </subcellularLocation>
</comment>
<evidence type="ECO:0000256" key="10">
    <source>
        <dbReference type="ARBA" id="ARBA00023136"/>
    </source>
</evidence>
<evidence type="ECO:0000256" key="12">
    <source>
        <dbReference type="PROSITE-ProRule" id="PRU01360"/>
    </source>
</evidence>
<evidence type="ECO:0000256" key="1">
    <source>
        <dbReference type="ARBA" id="ARBA00004571"/>
    </source>
</evidence>
<evidence type="ECO:0000256" key="7">
    <source>
        <dbReference type="ARBA" id="ARBA00023004"/>
    </source>
</evidence>
<dbReference type="InterPro" id="IPR036942">
    <property type="entry name" value="Beta-barrel_TonB_sf"/>
</dbReference>
<dbReference type="EMBL" id="CP013118">
    <property type="protein sequence ID" value="ALO14445.1"/>
    <property type="molecule type" value="Genomic_DNA"/>
</dbReference>
<dbReference type="PATRIC" id="fig|1307839.3.peg.819"/>
<keyword evidence="8" id="KW-0406">Ion transport</keyword>
<evidence type="ECO:0000256" key="11">
    <source>
        <dbReference type="ARBA" id="ARBA00023237"/>
    </source>
</evidence>
<sequence length="749" mass="84337">MIKRFFLIFFFFVLFGFASYGQYLLEVRDSHSDEPLQGVSLSGVMNYEIRPNGVLEITKDAMEDVDSIVVFRHGYDAYTLHKPFPESPAVVYLKRLSQNLDEVIVAVDQSARALRKSPSSIAYRESKSLFAHQSAVPGSQLNALPGVYMQSGTNNTNRLTIRGVGSRTPYSSNRIRAYLGTFPLTDGNGVTVLEDLPPAIMESVEVLKGPAATLYGSGLGGVVKINTTGFDDYRQGALLTTKVGNFGRKMLGVGGMARNEHFAARGYASVFHSNGFRDNNRYERQTFYFNARQKVAQTTFSIMMLYTGLYGEIPSSLSENDFRNSPSSAADNWQAVNGYEQYDRVGVNLQARTIMGQHWRNQLTVNFRHNKPYEVRPFNILDEETHAAGFTNRLKYYAGNWQVSLSAHLTRENYNWTTYETTESGQGALINEMLDHKLHANTGLLMQWQPAGNITAQAGVSLNHVRYRLKDLQQPGTTFERYQFDPVWSPSVGVNYEPWETLNLFAAISHGFSPPSLEETLMPDGLVNTDLQPEQGLMAELGLRWRYRKLLRLSATLYGLEITDMLVTRRLAEDQFMGINAGKVHHGGVEFQTIVRPLSFLSNPAVNLTITSTLAHSVNRFVEFEDQGNDYAGNHLPGIPEYNWYNMLHMELFGRYTLHLDHRMAGRQYMTDDNTLTYSGHQISSLSVSARVGQLHKPQVTFTTGIRNLFDTHYTAMLLINAPSFGGSAPRYYYPGTPRNGYVSVKFNM</sequence>
<keyword evidence="5 12" id="KW-0812">Transmembrane</keyword>
<dbReference type="STRING" id="1307839.L21SP5_00774"/>
<evidence type="ECO:0000256" key="13">
    <source>
        <dbReference type="RuleBase" id="RU003357"/>
    </source>
</evidence>
<dbReference type="InterPro" id="IPR037066">
    <property type="entry name" value="Plug_dom_sf"/>
</dbReference>
<gene>
    <name evidence="16" type="ORF">L21SP5_00774</name>
</gene>
<evidence type="ECO:0000256" key="2">
    <source>
        <dbReference type="ARBA" id="ARBA00022448"/>
    </source>
</evidence>
<dbReference type="PANTHER" id="PTHR32552:SF68">
    <property type="entry name" value="FERRICHROME OUTER MEMBRANE TRANSPORTER_PHAGE RECEPTOR"/>
    <property type="match status" value="1"/>
</dbReference>
<protein>
    <submittedName>
        <fullName evidence="16">Enterobactin receptor protein</fullName>
    </submittedName>
</protein>
<evidence type="ECO:0000256" key="3">
    <source>
        <dbReference type="ARBA" id="ARBA00022452"/>
    </source>
</evidence>
<evidence type="ECO:0000256" key="4">
    <source>
        <dbReference type="ARBA" id="ARBA00022496"/>
    </source>
</evidence>
<evidence type="ECO:0000256" key="8">
    <source>
        <dbReference type="ARBA" id="ARBA00023065"/>
    </source>
</evidence>
<dbReference type="Gene3D" id="2.170.130.10">
    <property type="entry name" value="TonB-dependent receptor, plug domain"/>
    <property type="match status" value="1"/>
</dbReference>
<dbReference type="Pfam" id="PF00593">
    <property type="entry name" value="TonB_dep_Rec_b-barrel"/>
    <property type="match status" value="1"/>
</dbReference>
<evidence type="ECO:0000256" key="5">
    <source>
        <dbReference type="ARBA" id="ARBA00022692"/>
    </source>
</evidence>
<dbReference type="Proteomes" id="UP000064893">
    <property type="component" value="Chromosome"/>
</dbReference>
<evidence type="ECO:0000259" key="14">
    <source>
        <dbReference type="Pfam" id="PF00593"/>
    </source>
</evidence>
<dbReference type="KEGG" id="blq:L21SP5_00774"/>
<dbReference type="AlphaFoldDB" id="A0A0S2HWP9"/>
<keyword evidence="9 13" id="KW-0798">TonB box</keyword>
<organism evidence="16 17">
    <name type="scientific">Salinivirga cyanobacteriivorans</name>
    <dbReference type="NCBI Taxonomy" id="1307839"/>
    <lineage>
        <taxon>Bacteria</taxon>
        <taxon>Pseudomonadati</taxon>
        <taxon>Bacteroidota</taxon>
        <taxon>Bacteroidia</taxon>
        <taxon>Bacteroidales</taxon>
        <taxon>Salinivirgaceae</taxon>
        <taxon>Salinivirga</taxon>
    </lineage>
</organism>
<dbReference type="Gene3D" id="2.40.170.20">
    <property type="entry name" value="TonB-dependent receptor, beta-barrel domain"/>
    <property type="match status" value="1"/>
</dbReference>
<dbReference type="OrthoDB" id="9775095at2"/>
<keyword evidence="7" id="KW-0408">Iron</keyword>
<feature type="domain" description="TonB-dependent receptor plug" evidence="15">
    <location>
        <begin position="114"/>
        <end position="222"/>
    </location>
</feature>
<keyword evidence="6" id="KW-0732">Signal</keyword>
<dbReference type="PANTHER" id="PTHR32552">
    <property type="entry name" value="FERRICHROME IRON RECEPTOR-RELATED"/>
    <property type="match status" value="1"/>
</dbReference>
<comment type="similarity">
    <text evidence="12 13">Belongs to the TonB-dependent receptor family.</text>
</comment>
<dbReference type="InterPro" id="IPR000531">
    <property type="entry name" value="Beta-barrel_TonB"/>
</dbReference>
<keyword evidence="4" id="KW-0410">Iron transport</keyword>
<reference evidence="16 17" key="1">
    <citation type="submission" date="2015-11" db="EMBL/GenBank/DDBJ databases">
        <title>Description and complete genome sequence of a novel strain predominating in hypersaline microbial mats and representing a new family of the Bacteriodetes phylum.</title>
        <authorList>
            <person name="Spring S."/>
            <person name="Bunk B."/>
            <person name="Sproer C."/>
            <person name="Klenk H.-P."/>
        </authorList>
    </citation>
    <scope>NUCLEOTIDE SEQUENCE [LARGE SCALE GENOMIC DNA]</scope>
    <source>
        <strain evidence="16 17">L21-Spi-D4</strain>
    </source>
</reference>
<keyword evidence="2 12" id="KW-0813">Transport</keyword>
<dbReference type="PROSITE" id="PS52016">
    <property type="entry name" value="TONB_DEPENDENT_REC_3"/>
    <property type="match status" value="1"/>
</dbReference>
<keyword evidence="3 12" id="KW-1134">Transmembrane beta strand</keyword>
<evidence type="ECO:0000313" key="16">
    <source>
        <dbReference type="EMBL" id="ALO14445.1"/>
    </source>
</evidence>
<accession>A0A0S2HWP9</accession>
<name>A0A0S2HWP9_9BACT</name>
<feature type="domain" description="TonB-dependent receptor-like beta-barrel" evidence="14">
    <location>
        <begin position="286"/>
        <end position="709"/>
    </location>
</feature>
<keyword evidence="17" id="KW-1185">Reference proteome</keyword>
<dbReference type="RefSeq" id="WP_057951992.1">
    <property type="nucleotide sequence ID" value="NZ_CP013118.1"/>
</dbReference>
<keyword evidence="16" id="KW-0675">Receptor</keyword>
<evidence type="ECO:0000313" key="17">
    <source>
        <dbReference type="Proteomes" id="UP000064893"/>
    </source>
</evidence>
<evidence type="ECO:0000256" key="6">
    <source>
        <dbReference type="ARBA" id="ARBA00022729"/>
    </source>
</evidence>
<evidence type="ECO:0000256" key="9">
    <source>
        <dbReference type="ARBA" id="ARBA00023077"/>
    </source>
</evidence>
<keyword evidence="11 12" id="KW-0998">Cell outer membrane</keyword>
<dbReference type="InterPro" id="IPR012910">
    <property type="entry name" value="Plug_dom"/>
</dbReference>
<dbReference type="Pfam" id="PF07715">
    <property type="entry name" value="Plug"/>
    <property type="match status" value="1"/>
</dbReference>